<feature type="region of interest" description="Disordered" evidence="4">
    <location>
        <begin position="180"/>
        <end position="202"/>
    </location>
</feature>
<dbReference type="PANTHER" id="PTHR42760:SF122">
    <property type="entry name" value="NAD(P)-BINDING PROTEIN"/>
    <property type="match status" value="1"/>
</dbReference>
<accession>W9ZA31</accession>
<dbReference type="Pfam" id="PF00106">
    <property type="entry name" value="adh_short"/>
    <property type="match status" value="1"/>
</dbReference>
<dbReference type="EMBL" id="AMWN01000003">
    <property type="protein sequence ID" value="EXJ91354.1"/>
    <property type="molecule type" value="Genomic_DNA"/>
</dbReference>
<protein>
    <recommendedName>
        <fullName evidence="7">3-oxoacyl-[acyl-carrier protein] reductase</fullName>
    </recommendedName>
</protein>
<feature type="region of interest" description="Disordered" evidence="4">
    <location>
        <begin position="66"/>
        <end position="97"/>
    </location>
</feature>
<dbReference type="CDD" id="cd05233">
    <property type="entry name" value="SDR_c"/>
    <property type="match status" value="1"/>
</dbReference>
<sequence length="351" mass="37139">MNYEFPKPPRSLAGKVAIVTGAGAAGDGIGNGRACAILLAEDGCAVVCVDRDLKLAQRTVEMIEAERETTTTTTSTTPHIQKQGQSQSQDDPDTDRTTTPLAIAIAADVSIEADCKRIVDTTLHHFGRLDILINCVGIAGAPGTAVDVDMTAWAASMQVNVASMVMMTKYAVPAMIYKRPNNSNSNTDNNSETETDTNPDTSIYTEIDPNWMYRGSIVNMSSVAGLKGGTPHLLYPTSKGAIVNMTRAMAAHHAPQGVRVNCVCPGMVYTPMMYAGGKQPKKKMSEAARQARKNRSLLKTEGNGWDVGTAVRFLAGPQARWLTGVILPVDAGATAAVGTDVPDLKAASVNG</sequence>
<dbReference type="SUPFAM" id="SSF51735">
    <property type="entry name" value="NAD(P)-binding Rossmann-fold domains"/>
    <property type="match status" value="1"/>
</dbReference>
<dbReference type="PRINTS" id="PR00081">
    <property type="entry name" value="GDHRDH"/>
</dbReference>
<dbReference type="InterPro" id="IPR002347">
    <property type="entry name" value="SDR_fam"/>
</dbReference>
<feature type="compositionally biased region" description="Low complexity" evidence="4">
    <location>
        <begin position="70"/>
        <end position="89"/>
    </location>
</feature>
<dbReference type="GO" id="GO:0006633">
    <property type="term" value="P:fatty acid biosynthetic process"/>
    <property type="evidence" value="ECO:0007669"/>
    <property type="project" value="TreeGrafter"/>
</dbReference>
<dbReference type="STRING" id="1182541.W9ZA31"/>
<dbReference type="GO" id="GO:0016616">
    <property type="term" value="F:oxidoreductase activity, acting on the CH-OH group of donors, NAD or NADP as acceptor"/>
    <property type="evidence" value="ECO:0007669"/>
    <property type="project" value="TreeGrafter"/>
</dbReference>
<dbReference type="GeneID" id="19159347"/>
<dbReference type="eggNOG" id="KOG0725">
    <property type="taxonomic scope" value="Eukaryota"/>
</dbReference>
<evidence type="ECO:0000256" key="4">
    <source>
        <dbReference type="SAM" id="MobiDB-lite"/>
    </source>
</evidence>
<dbReference type="Pfam" id="PF13561">
    <property type="entry name" value="adh_short_C2"/>
    <property type="match status" value="1"/>
</dbReference>
<dbReference type="AlphaFoldDB" id="W9ZA31"/>
<dbReference type="RefSeq" id="XP_007723548.1">
    <property type="nucleotide sequence ID" value="XM_007725358.1"/>
</dbReference>
<keyword evidence="6" id="KW-1185">Reference proteome</keyword>
<evidence type="ECO:0008006" key="7">
    <source>
        <dbReference type="Google" id="ProtNLM"/>
    </source>
</evidence>
<dbReference type="PANTHER" id="PTHR42760">
    <property type="entry name" value="SHORT-CHAIN DEHYDROGENASES/REDUCTASES FAMILY MEMBER"/>
    <property type="match status" value="1"/>
</dbReference>
<dbReference type="InterPro" id="IPR036291">
    <property type="entry name" value="NAD(P)-bd_dom_sf"/>
</dbReference>
<dbReference type="Gene3D" id="3.40.50.720">
    <property type="entry name" value="NAD(P)-binding Rossmann-like Domain"/>
    <property type="match status" value="1"/>
</dbReference>
<name>W9ZA31_9EURO</name>
<comment type="similarity">
    <text evidence="1 3">Belongs to the short-chain dehydrogenases/reductases (SDR) family.</text>
</comment>
<dbReference type="OrthoDB" id="1393670at2759"/>
<evidence type="ECO:0000313" key="5">
    <source>
        <dbReference type="EMBL" id="EXJ91354.1"/>
    </source>
</evidence>
<dbReference type="PRINTS" id="PR00080">
    <property type="entry name" value="SDRFAMILY"/>
</dbReference>
<organism evidence="5 6">
    <name type="scientific">Capronia coronata CBS 617.96</name>
    <dbReference type="NCBI Taxonomy" id="1182541"/>
    <lineage>
        <taxon>Eukaryota</taxon>
        <taxon>Fungi</taxon>
        <taxon>Dikarya</taxon>
        <taxon>Ascomycota</taxon>
        <taxon>Pezizomycotina</taxon>
        <taxon>Eurotiomycetes</taxon>
        <taxon>Chaetothyriomycetidae</taxon>
        <taxon>Chaetothyriales</taxon>
        <taxon>Herpotrichiellaceae</taxon>
        <taxon>Capronia</taxon>
    </lineage>
</organism>
<gene>
    <name evidence="5" type="ORF">A1O1_04466</name>
</gene>
<keyword evidence="2" id="KW-0521">NADP</keyword>
<comment type="caution">
    <text evidence="5">The sequence shown here is derived from an EMBL/GenBank/DDBJ whole genome shotgun (WGS) entry which is preliminary data.</text>
</comment>
<dbReference type="Proteomes" id="UP000019484">
    <property type="component" value="Unassembled WGS sequence"/>
</dbReference>
<evidence type="ECO:0000256" key="1">
    <source>
        <dbReference type="ARBA" id="ARBA00006484"/>
    </source>
</evidence>
<dbReference type="GO" id="GO:0048038">
    <property type="term" value="F:quinone binding"/>
    <property type="evidence" value="ECO:0007669"/>
    <property type="project" value="TreeGrafter"/>
</dbReference>
<feature type="compositionally biased region" description="Low complexity" evidence="4">
    <location>
        <begin position="180"/>
        <end position="190"/>
    </location>
</feature>
<dbReference type="InterPro" id="IPR020904">
    <property type="entry name" value="Sc_DH/Rdtase_CS"/>
</dbReference>
<reference evidence="5 6" key="1">
    <citation type="submission" date="2013-03" db="EMBL/GenBank/DDBJ databases">
        <title>The Genome Sequence of Capronia coronata CBS 617.96.</title>
        <authorList>
            <consortium name="The Broad Institute Genomics Platform"/>
            <person name="Cuomo C."/>
            <person name="de Hoog S."/>
            <person name="Gorbushina A."/>
            <person name="Walker B."/>
            <person name="Young S.K."/>
            <person name="Zeng Q."/>
            <person name="Gargeya S."/>
            <person name="Fitzgerald M."/>
            <person name="Haas B."/>
            <person name="Abouelleil A."/>
            <person name="Allen A.W."/>
            <person name="Alvarado L."/>
            <person name="Arachchi H.M."/>
            <person name="Berlin A.M."/>
            <person name="Chapman S.B."/>
            <person name="Gainer-Dewar J."/>
            <person name="Goldberg J."/>
            <person name="Griggs A."/>
            <person name="Gujja S."/>
            <person name="Hansen M."/>
            <person name="Howarth C."/>
            <person name="Imamovic A."/>
            <person name="Ireland A."/>
            <person name="Larimer J."/>
            <person name="McCowan C."/>
            <person name="Murphy C."/>
            <person name="Pearson M."/>
            <person name="Poon T.W."/>
            <person name="Priest M."/>
            <person name="Roberts A."/>
            <person name="Saif S."/>
            <person name="Shea T."/>
            <person name="Sisk P."/>
            <person name="Sykes S."/>
            <person name="Wortman J."/>
            <person name="Nusbaum C."/>
            <person name="Birren B."/>
        </authorList>
    </citation>
    <scope>NUCLEOTIDE SEQUENCE [LARGE SCALE GENOMIC DNA]</scope>
    <source>
        <strain evidence="5 6">CBS 617.96</strain>
    </source>
</reference>
<proteinExistence type="inferred from homology"/>
<evidence type="ECO:0000256" key="2">
    <source>
        <dbReference type="ARBA" id="ARBA00022857"/>
    </source>
</evidence>
<evidence type="ECO:0000256" key="3">
    <source>
        <dbReference type="RuleBase" id="RU000363"/>
    </source>
</evidence>
<dbReference type="HOGENOM" id="CLU_010194_1_0_1"/>
<evidence type="ECO:0000313" key="6">
    <source>
        <dbReference type="Proteomes" id="UP000019484"/>
    </source>
</evidence>
<dbReference type="PROSITE" id="PS00061">
    <property type="entry name" value="ADH_SHORT"/>
    <property type="match status" value="1"/>
</dbReference>